<dbReference type="AGR" id="Xenbase:XB-GENE-29077359"/>
<dbReference type="PANTHER" id="PTHR15705:SF1">
    <property type="entry name" value="RIKEN CDNA 9330159F19 GENE"/>
    <property type="match status" value="1"/>
</dbReference>
<dbReference type="Proteomes" id="UP000008143">
    <property type="component" value="Chromosome 5"/>
</dbReference>
<dbReference type="OrthoDB" id="9519728at2759"/>
<feature type="region of interest" description="Disordered" evidence="2">
    <location>
        <begin position="605"/>
        <end position="645"/>
    </location>
</feature>
<gene>
    <name evidence="6" type="primary">KIAA0408</name>
    <name evidence="5" type="synonym">kiaa0408</name>
</gene>
<dbReference type="AlphaFoldDB" id="A0A8J0QS44"/>
<keyword evidence="4" id="KW-1185">Reference proteome</keyword>
<evidence type="ECO:0000313" key="6">
    <source>
        <dbReference type="Xenbase" id="XB-GENE-29077359"/>
    </source>
</evidence>
<dbReference type="RefSeq" id="XP_002940435.2">
    <property type="nucleotide sequence ID" value="XM_002940389.2"/>
</dbReference>
<evidence type="ECO:0000256" key="2">
    <source>
        <dbReference type="SAM" id="MobiDB-lite"/>
    </source>
</evidence>
<evidence type="ECO:0000313" key="4">
    <source>
        <dbReference type="Proteomes" id="UP000008143"/>
    </source>
</evidence>
<feature type="compositionally biased region" description="Polar residues" evidence="2">
    <location>
        <begin position="149"/>
        <end position="158"/>
    </location>
</feature>
<dbReference type="GeneID" id="100496334"/>
<evidence type="ECO:0000259" key="3">
    <source>
        <dbReference type="Pfam" id="PF14818"/>
    </source>
</evidence>
<accession>A0A8J0QS44</accession>
<dbReference type="CTD" id="9729"/>
<evidence type="ECO:0000256" key="1">
    <source>
        <dbReference type="ARBA" id="ARBA00023054"/>
    </source>
</evidence>
<dbReference type="KEGG" id="xtr:100496334"/>
<keyword evidence="1" id="KW-0175">Coiled coil</keyword>
<feature type="region of interest" description="Disordered" evidence="2">
    <location>
        <begin position="132"/>
        <end position="159"/>
    </location>
</feature>
<reference evidence="5" key="1">
    <citation type="submission" date="2025-08" db="UniProtKB">
        <authorList>
            <consortium name="RefSeq"/>
        </authorList>
    </citation>
    <scope>IDENTIFICATION</scope>
    <source>
        <strain evidence="5">Nigerian</strain>
        <tissue evidence="5">Liver and blood</tissue>
    </source>
</reference>
<sequence>MQGHVLINLLSSERKDFKHLLKDTQTAAMELRRPLENNERHWKVEKMELLERFDSERREWESQWKIMQKKIEELYQEVKLRRENKLNGYDDGITAKSLQFSVPVYNSEPRNSSDKARHMLQSTDKKMDVSNIVVPKNSPKPKEKKLHTSESSHPQQNVLEPEKYLSTKMSKPENDALNDALREIARVSEELCKFQDEIRLKSNCKRMGASSAACGNYDAEAKVAKTDKNLSSSKMSKSNERSNENYVNSPVMCNSLSQQSEIGSTILISQEPSFPPSYFSSNIASFLSFDTYKVGPSTCSNVNNDHYHVATNHTDAVRNNDNGLCHVSCLYDIGTLEKSNPVKPFLGNIADYDSLVFKNDAWNSTTSVSRLPCSNNFCSDEIMSEHYPNASELRPEMAMTNGKLAAKIDEFNRIVFKTEKGSKVFHESLHDMYQPAKQESCIHSLDHSLSTARTNIKPDNEAEITVQFYENSAIQSETSTVQKLQAHGSHSRSSYQNMLQEHNWTPSNLSGRPRSADSRSNYGVVEKLLKSYENKAPYHISKHALRKRTNSDFLLTDANSEKLTRCLEMLQIDQVTTSFSNDVSIHRQLRENAESIKLPELSLLGTSSNGKGFSRPARPANRRPPSRWASGRSPSMPPSIRRTAI</sequence>
<dbReference type="InterPro" id="IPR027882">
    <property type="entry name" value="SOGA1/2-like_CC"/>
</dbReference>
<feature type="domain" description="SOGA 1/2-like coiled-coil" evidence="3">
    <location>
        <begin position="29"/>
        <end position="82"/>
    </location>
</feature>
<dbReference type="Xenbase" id="XB-GENE-29077359">
    <property type="gene designation" value="KIAA0408"/>
</dbReference>
<name>A0A8J0QS44_XENTR</name>
<dbReference type="Pfam" id="PF14818">
    <property type="entry name" value="SOGA1-2-like_CC"/>
    <property type="match status" value="1"/>
</dbReference>
<protein>
    <submittedName>
        <fullName evidence="5">Uncharacterized protein KIAA0408 homolog</fullName>
    </submittedName>
</protein>
<dbReference type="OMA" id="MPNVINM"/>
<proteinExistence type="predicted"/>
<dbReference type="PANTHER" id="PTHR15705">
    <property type="entry name" value="MCG7194, ISOFORM CRA_A"/>
    <property type="match status" value="1"/>
</dbReference>
<feature type="region of interest" description="Disordered" evidence="2">
    <location>
        <begin position="226"/>
        <end position="247"/>
    </location>
</feature>
<organism evidence="4 5">
    <name type="scientific">Xenopus tropicalis</name>
    <name type="common">Western clawed frog</name>
    <name type="synonym">Silurana tropicalis</name>
    <dbReference type="NCBI Taxonomy" id="8364"/>
    <lineage>
        <taxon>Eukaryota</taxon>
        <taxon>Metazoa</taxon>
        <taxon>Chordata</taxon>
        <taxon>Craniata</taxon>
        <taxon>Vertebrata</taxon>
        <taxon>Euteleostomi</taxon>
        <taxon>Amphibia</taxon>
        <taxon>Batrachia</taxon>
        <taxon>Anura</taxon>
        <taxon>Pipoidea</taxon>
        <taxon>Pipidae</taxon>
        <taxon>Xenopodinae</taxon>
        <taxon>Xenopus</taxon>
        <taxon>Silurana</taxon>
    </lineage>
</organism>
<evidence type="ECO:0000313" key="5">
    <source>
        <dbReference type="RefSeq" id="XP_002940435.2"/>
    </source>
</evidence>